<evidence type="ECO:0000313" key="6">
    <source>
        <dbReference type="Proteomes" id="UP000231962"/>
    </source>
</evidence>
<reference evidence="6 7" key="1">
    <citation type="submission" date="2017-07" db="EMBL/GenBank/DDBJ databases">
        <title>Leptospira spp. isolated from tropical soils.</title>
        <authorList>
            <person name="Thibeaux R."/>
            <person name="Iraola G."/>
            <person name="Ferres I."/>
            <person name="Bierque E."/>
            <person name="Girault D."/>
            <person name="Soupe-Gilbert M.-E."/>
            <person name="Picardeau M."/>
            <person name="Goarant C."/>
        </authorList>
    </citation>
    <scope>NUCLEOTIDE SEQUENCE [LARGE SCALE GENOMIC DNA]</scope>
    <source>
        <strain evidence="5 7">FH1-B-B1</strain>
        <strain evidence="4 6">FH1-B-C1</strain>
    </source>
</reference>
<organism evidence="5 7">
    <name type="scientific">Leptospira perolatii</name>
    <dbReference type="NCBI Taxonomy" id="2023191"/>
    <lineage>
        <taxon>Bacteria</taxon>
        <taxon>Pseudomonadati</taxon>
        <taxon>Spirochaetota</taxon>
        <taxon>Spirochaetia</taxon>
        <taxon>Leptospirales</taxon>
        <taxon>Leptospiraceae</taxon>
        <taxon>Leptospira</taxon>
    </lineage>
</organism>
<dbReference type="CDD" id="cd06445">
    <property type="entry name" value="ATase"/>
    <property type="match status" value="1"/>
</dbReference>
<dbReference type="InterPro" id="IPR014048">
    <property type="entry name" value="MethylDNA_cys_MeTrfase_DNA-bd"/>
</dbReference>
<keyword evidence="1" id="KW-0227">DNA damage</keyword>
<feature type="domain" description="Methylated-DNA-[protein]-cysteine S-methyltransferase DNA binding" evidence="3">
    <location>
        <begin position="25"/>
        <end position="108"/>
    </location>
</feature>
<dbReference type="SUPFAM" id="SSF46767">
    <property type="entry name" value="Methylated DNA-protein cysteine methyltransferase, C-terminal domain"/>
    <property type="match status" value="1"/>
</dbReference>
<dbReference type="EMBL" id="NPDY01000001">
    <property type="protein sequence ID" value="PJZ71107.1"/>
    <property type="molecule type" value="Genomic_DNA"/>
</dbReference>
<dbReference type="InterPro" id="IPR036217">
    <property type="entry name" value="MethylDNA_cys_MeTrfase_DNAb"/>
</dbReference>
<evidence type="ECO:0000259" key="3">
    <source>
        <dbReference type="Pfam" id="PF01035"/>
    </source>
</evidence>
<dbReference type="Gene3D" id="1.10.10.10">
    <property type="entry name" value="Winged helix-like DNA-binding domain superfamily/Winged helix DNA-binding domain"/>
    <property type="match status" value="1"/>
</dbReference>
<protein>
    <submittedName>
        <fullName evidence="5">Cysteine methyltransferase</fullName>
    </submittedName>
</protein>
<dbReference type="Proteomes" id="UP000231990">
    <property type="component" value="Unassembled WGS sequence"/>
</dbReference>
<feature type="region of interest" description="Disordered" evidence="2">
    <location>
        <begin position="1"/>
        <end position="21"/>
    </location>
</feature>
<name>A0A2M9ZRP5_9LEPT</name>
<feature type="compositionally biased region" description="Basic residues" evidence="2">
    <location>
        <begin position="1"/>
        <end position="19"/>
    </location>
</feature>
<dbReference type="AlphaFoldDB" id="A0A2M9ZRP5"/>
<dbReference type="GO" id="GO:0008168">
    <property type="term" value="F:methyltransferase activity"/>
    <property type="evidence" value="ECO:0007669"/>
    <property type="project" value="UniProtKB-KW"/>
</dbReference>
<dbReference type="PANTHER" id="PTHR42942">
    <property type="entry name" value="6-O-METHYLGUANINE DNA METHYLTRANSFERASE"/>
    <property type="match status" value="1"/>
</dbReference>
<evidence type="ECO:0000256" key="2">
    <source>
        <dbReference type="SAM" id="MobiDB-lite"/>
    </source>
</evidence>
<evidence type="ECO:0000313" key="7">
    <source>
        <dbReference type="Proteomes" id="UP000231990"/>
    </source>
</evidence>
<dbReference type="EMBL" id="NPDZ01000001">
    <property type="protein sequence ID" value="PJZ74639.1"/>
    <property type="molecule type" value="Genomic_DNA"/>
</dbReference>
<evidence type="ECO:0000313" key="4">
    <source>
        <dbReference type="EMBL" id="PJZ71107.1"/>
    </source>
</evidence>
<gene>
    <name evidence="4" type="ORF">CH360_00885</name>
    <name evidence="5" type="ORF">CH373_00885</name>
</gene>
<dbReference type="InterPro" id="IPR052520">
    <property type="entry name" value="ATL_DNA_repair"/>
</dbReference>
<dbReference type="GO" id="GO:0006281">
    <property type="term" value="P:DNA repair"/>
    <property type="evidence" value="ECO:0007669"/>
    <property type="project" value="InterPro"/>
</dbReference>
<dbReference type="OrthoDB" id="9789813at2"/>
<proteinExistence type="predicted"/>
<keyword evidence="6" id="KW-1185">Reference proteome</keyword>
<dbReference type="InterPro" id="IPR036388">
    <property type="entry name" value="WH-like_DNA-bd_sf"/>
</dbReference>
<accession>A0A2M9ZRP5</accession>
<dbReference type="GO" id="GO:0032259">
    <property type="term" value="P:methylation"/>
    <property type="evidence" value="ECO:0007669"/>
    <property type="project" value="UniProtKB-KW"/>
</dbReference>
<evidence type="ECO:0000256" key="1">
    <source>
        <dbReference type="ARBA" id="ARBA00022763"/>
    </source>
</evidence>
<comment type="caution">
    <text evidence="5">The sequence shown here is derived from an EMBL/GenBank/DDBJ whole genome shotgun (WGS) entry which is preliminary data.</text>
</comment>
<evidence type="ECO:0000313" key="5">
    <source>
        <dbReference type="EMBL" id="PJZ74639.1"/>
    </source>
</evidence>
<dbReference type="Pfam" id="PF01035">
    <property type="entry name" value="DNA_binding_1"/>
    <property type="match status" value="1"/>
</dbReference>
<keyword evidence="5" id="KW-0489">Methyltransferase</keyword>
<keyword evidence="5" id="KW-0808">Transferase</keyword>
<dbReference type="Proteomes" id="UP000231962">
    <property type="component" value="Unassembled WGS sequence"/>
</dbReference>
<dbReference type="PANTHER" id="PTHR42942:SF1">
    <property type="entry name" value="ALKYLTRANSFERASE-LIKE PROTEIN 1"/>
    <property type="match status" value="1"/>
</dbReference>
<sequence length="124" mass="13851">MKQKAKSQRTHLARSAKKKATPESFYDKVYAVVKKIPIGKVTSYGRIAALLGTPRAARAVGYALNALEKSQVQSVPWQRVINGQGLISFRGDSRRAILQRKLLEAEKVKFDSNGSVDFEKYGWP</sequence>